<comment type="similarity">
    <text evidence="2">Belongs to the ACC deaminase/D-cysteine desulfhydrase family.</text>
</comment>
<dbReference type="SUPFAM" id="SSF53686">
    <property type="entry name" value="Tryptophan synthase beta subunit-like PLP-dependent enzymes"/>
    <property type="match status" value="1"/>
</dbReference>
<name>A0ABR7NTI9_9FIRM</name>
<dbReference type="PANTHER" id="PTHR43780:SF2">
    <property type="entry name" value="1-AMINOCYCLOPROPANE-1-CARBOXYLATE DEAMINASE-RELATED"/>
    <property type="match status" value="1"/>
</dbReference>
<comment type="cofactor">
    <cofactor evidence="1">
        <name>pyridoxal 5'-phosphate</name>
        <dbReference type="ChEBI" id="CHEBI:597326"/>
    </cofactor>
</comment>
<reference evidence="5 6" key="1">
    <citation type="submission" date="2020-08" db="EMBL/GenBank/DDBJ databases">
        <title>Genome public.</title>
        <authorList>
            <person name="Liu C."/>
            <person name="Sun Q."/>
        </authorList>
    </citation>
    <scope>NUCLEOTIDE SEQUENCE [LARGE SCALE GENOMIC DNA]</scope>
    <source>
        <strain evidence="5 6">BX10</strain>
    </source>
</reference>
<evidence type="ECO:0000313" key="6">
    <source>
        <dbReference type="Proteomes" id="UP000647491"/>
    </source>
</evidence>
<comment type="caution">
    <text evidence="5">The sequence shown here is derived from an EMBL/GenBank/DDBJ whole genome shotgun (WGS) entry which is preliminary data.</text>
</comment>
<proteinExistence type="inferred from homology"/>
<keyword evidence="6" id="KW-1185">Reference proteome</keyword>
<sequence>MRERIEDFLDRTERVQLLAAPTPLHALSGFSEYKDVQAYIKRDDMTGLGPGGNKVRSLEYILGEAVSIGCKKILAAGPVQSNLCTLTAAACARLGLECELVHNGEEPEKKEGNLLLNGLLGTVSHFLGSCDSSERNAYTEELAASYEKAGIPSYVVRNGATTGRGALGYTAAVREMKRQCEEMQIHNMTIFAPGGNGGVAAGLIYGNEMLGRPFRIVIISVEDDRDTLIRHIEKTIHETEKITGITMEAAVEETAEISDLYRGAGWGMDTRESKEEILRFSRQEGIFIENIYNSKVVVGMKDWIRKGKAKGAVCYLHTGGFGSLFAQY</sequence>
<keyword evidence="3" id="KW-0663">Pyridoxal phosphate</keyword>
<protein>
    <submittedName>
        <fullName evidence="5">Pyridoxal-phosphate dependent enzyme</fullName>
    </submittedName>
</protein>
<evidence type="ECO:0000256" key="1">
    <source>
        <dbReference type="ARBA" id="ARBA00001933"/>
    </source>
</evidence>
<dbReference type="Proteomes" id="UP000647491">
    <property type="component" value="Unassembled WGS sequence"/>
</dbReference>
<organism evidence="5 6">
    <name type="scientific">Enterocloster hominis</name>
    <name type="common">ex Liu et al. 2021</name>
    <dbReference type="NCBI Taxonomy" id="2763663"/>
    <lineage>
        <taxon>Bacteria</taxon>
        <taxon>Bacillati</taxon>
        <taxon>Bacillota</taxon>
        <taxon>Clostridia</taxon>
        <taxon>Lachnospirales</taxon>
        <taxon>Lachnospiraceae</taxon>
        <taxon>Enterocloster</taxon>
    </lineage>
</organism>
<accession>A0ABR7NTI9</accession>
<evidence type="ECO:0000256" key="2">
    <source>
        <dbReference type="ARBA" id="ARBA00008639"/>
    </source>
</evidence>
<dbReference type="RefSeq" id="WP_262427687.1">
    <property type="nucleotide sequence ID" value="NZ_JACRTJ010000019.1"/>
</dbReference>
<evidence type="ECO:0000313" key="5">
    <source>
        <dbReference type="EMBL" id="MBC8599440.1"/>
    </source>
</evidence>
<evidence type="ECO:0000256" key="3">
    <source>
        <dbReference type="ARBA" id="ARBA00022898"/>
    </source>
</evidence>
<dbReference type="InterPro" id="IPR036052">
    <property type="entry name" value="TrpB-like_PALP_sf"/>
</dbReference>
<dbReference type="PANTHER" id="PTHR43780">
    <property type="entry name" value="1-AMINOCYCLOPROPANE-1-CARBOXYLATE DEAMINASE-RELATED"/>
    <property type="match status" value="1"/>
</dbReference>
<dbReference type="Pfam" id="PF00291">
    <property type="entry name" value="PALP"/>
    <property type="match status" value="1"/>
</dbReference>
<dbReference type="InterPro" id="IPR027278">
    <property type="entry name" value="ACCD_DCysDesulf"/>
</dbReference>
<gene>
    <name evidence="5" type="ORF">H8708_09420</name>
</gene>
<evidence type="ECO:0000259" key="4">
    <source>
        <dbReference type="Pfam" id="PF00291"/>
    </source>
</evidence>
<dbReference type="EMBL" id="JACRTJ010000019">
    <property type="protein sequence ID" value="MBC8599440.1"/>
    <property type="molecule type" value="Genomic_DNA"/>
</dbReference>
<dbReference type="InterPro" id="IPR001926">
    <property type="entry name" value="TrpB-like_PALP"/>
</dbReference>
<feature type="domain" description="Tryptophan synthase beta chain-like PALP" evidence="4">
    <location>
        <begin position="16"/>
        <end position="319"/>
    </location>
</feature>
<dbReference type="PIRSF" id="PIRSF006278">
    <property type="entry name" value="ACCD_DCysDesulf"/>
    <property type="match status" value="1"/>
</dbReference>
<dbReference type="Gene3D" id="3.40.50.1100">
    <property type="match status" value="2"/>
</dbReference>